<dbReference type="Proteomes" id="UP001633002">
    <property type="component" value="Unassembled WGS sequence"/>
</dbReference>
<keyword evidence="2" id="KW-1133">Transmembrane helix</keyword>
<reference evidence="3 4" key="1">
    <citation type="submission" date="2024-09" db="EMBL/GenBank/DDBJ databases">
        <title>Chromosome-scale assembly of Riccia sorocarpa.</title>
        <authorList>
            <person name="Paukszto L."/>
        </authorList>
    </citation>
    <scope>NUCLEOTIDE SEQUENCE [LARGE SCALE GENOMIC DNA]</scope>
    <source>
        <strain evidence="3">LP-2024</strain>
        <tissue evidence="3">Aerial parts of the thallus</tissue>
    </source>
</reference>
<feature type="transmembrane region" description="Helical" evidence="2">
    <location>
        <begin position="200"/>
        <end position="217"/>
    </location>
</feature>
<keyword evidence="4" id="KW-1185">Reference proteome</keyword>
<evidence type="ECO:0000256" key="2">
    <source>
        <dbReference type="SAM" id="Phobius"/>
    </source>
</evidence>
<organism evidence="3 4">
    <name type="scientific">Riccia sorocarpa</name>
    <dbReference type="NCBI Taxonomy" id="122646"/>
    <lineage>
        <taxon>Eukaryota</taxon>
        <taxon>Viridiplantae</taxon>
        <taxon>Streptophyta</taxon>
        <taxon>Embryophyta</taxon>
        <taxon>Marchantiophyta</taxon>
        <taxon>Marchantiopsida</taxon>
        <taxon>Marchantiidae</taxon>
        <taxon>Marchantiales</taxon>
        <taxon>Ricciaceae</taxon>
        <taxon>Riccia</taxon>
    </lineage>
</organism>
<protein>
    <submittedName>
        <fullName evidence="3">Uncharacterized protein</fullName>
    </submittedName>
</protein>
<evidence type="ECO:0000313" key="3">
    <source>
        <dbReference type="EMBL" id="KAL3693660.1"/>
    </source>
</evidence>
<sequence length="252" mass="28436">MAMAVVPAAAVCSVSSLSLSLSCDRVFRRCRSSKVSRELPSHAERQWRLAAASGRQNYRCRDTIYFVKASSQQQTEVDPQEEGKEIKNGNEEQELGSMEKSSTSPDIQKELNKAVSKTAATFAPRASSASRNPAVPGSTLYQIFEVQAYISMALGGLLSYNLLFPSDKADIWRLMGMWSIWMFTIPSLRARDCSKKEKEALNYLFLLVPLINVTLPIFWKSFAAVWSADVVAFFIMYAWKMEWLPDMKKEDD</sequence>
<keyword evidence="2" id="KW-0472">Membrane</keyword>
<evidence type="ECO:0000256" key="1">
    <source>
        <dbReference type="SAM" id="MobiDB-lite"/>
    </source>
</evidence>
<name>A0ABD3HQ40_9MARC</name>
<dbReference type="EMBL" id="JBJQOH010000003">
    <property type="protein sequence ID" value="KAL3693660.1"/>
    <property type="molecule type" value="Genomic_DNA"/>
</dbReference>
<feature type="transmembrane region" description="Helical" evidence="2">
    <location>
        <begin position="171"/>
        <end position="188"/>
    </location>
</feature>
<feature type="transmembrane region" description="Helical" evidence="2">
    <location>
        <begin position="223"/>
        <end position="239"/>
    </location>
</feature>
<dbReference type="AlphaFoldDB" id="A0ABD3HQ40"/>
<gene>
    <name evidence="3" type="ORF">R1sor_007311</name>
</gene>
<accession>A0ABD3HQ40</accession>
<dbReference type="PANTHER" id="PTHR36359">
    <property type="entry name" value="PROTEIN RESISTANCE TO PHYTOPHTHORA 1, CHLOROPLASTIC"/>
    <property type="match status" value="1"/>
</dbReference>
<feature type="region of interest" description="Disordered" evidence="1">
    <location>
        <begin position="71"/>
        <end position="107"/>
    </location>
</feature>
<feature type="compositionally biased region" description="Basic and acidic residues" evidence="1">
    <location>
        <begin position="81"/>
        <end position="90"/>
    </location>
</feature>
<dbReference type="PANTHER" id="PTHR36359:SF1">
    <property type="entry name" value="PROTEIN RESISTANCE TO PHYTOPHTHORA 1, CHLOROPLASTIC"/>
    <property type="match status" value="1"/>
</dbReference>
<comment type="caution">
    <text evidence="3">The sequence shown here is derived from an EMBL/GenBank/DDBJ whole genome shotgun (WGS) entry which is preliminary data.</text>
</comment>
<proteinExistence type="predicted"/>
<keyword evidence="2" id="KW-0812">Transmembrane</keyword>
<evidence type="ECO:0000313" key="4">
    <source>
        <dbReference type="Proteomes" id="UP001633002"/>
    </source>
</evidence>
<dbReference type="InterPro" id="IPR044966">
    <property type="entry name" value="RPH1"/>
</dbReference>